<dbReference type="EMBL" id="ADBV01002972">
    <property type="protein sequence ID" value="EJW82314.1"/>
    <property type="molecule type" value="Genomic_DNA"/>
</dbReference>
<gene>
    <name evidence="1" type="ORF">WUBG_06775</name>
</gene>
<sequence>VTEAAAAAAAAATTTTTTTTTTITTTTATLPPVSLSPSTTIATFDNTVAYHFTLQLCRIDQS</sequence>
<evidence type="ECO:0000313" key="1">
    <source>
        <dbReference type="EMBL" id="EJW82314.1"/>
    </source>
</evidence>
<evidence type="ECO:0000313" key="2">
    <source>
        <dbReference type="Proteomes" id="UP000004810"/>
    </source>
</evidence>
<comment type="caution">
    <text evidence="1">The sequence shown here is derived from an EMBL/GenBank/DDBJ whole genome shotgun (WGS) entry which is preliminary data.</text>
</comment>
<feature type="non-terminal residue" evidence="1">
    <location>
        <position position="1"/>
    </location>
</feature>
<name>J9F4P8_WUCBA</name>
<dbReference type="AlphaFoldDB" id="J9F4P8"/>
<organism evidence="1 2">
    <name type="scientific">Wuchereria bancrofti</name>
    <dbReference type="NCBI Taxonomy" id="6293"/>
    <lineage>
        <taxon>Eukaryota</taxon>
        <taxon>Metazoa</taxon>
        <taxon>Ecdysozoa</taxon>
        <taxon>Nematoda</taxon>
        <taxon>Chromadorea</taxon>
        <taxon>Rhabditida</taxon>
        <taxon>Spirurina</taxon>
        <taxon>Spiruromorpha</taxon>
        <taxon>Filarioidea</taxon>
        <taxon>Onchocercidae</taxon>
        <taxon>Wuchereria</taxon>
    </lineage>
</organism>
<protein>
    <submittedName>
        <fullName evidence="1">Uncharacterized protein</fullName>
    </submittedName>
</protein>
<accession>J9F4P8</accession>
<dbReference type="Proteomes" id="UP000004810">
    <property type="component" value="Unassembled WGS sequence"/>
</dbReference>
<reference evidence="2" key="1">
    <citation type="submission" date="2012-08" db="EMBL/GenBank/DDBJ databases">
        <title>The Genome Sequence of Wuchereria bancrofti.</title>
        <authorList>
            <person name="Nutman T.B."/>
            <person name="Fink D.L."/>
            <person name="Russ C."/>
            <person name="Young S."/>
            <person name="Zeng Q."/>
            <person name="Koehrsen M."/>
            <person name="Alvarado L."/>
            <person name="Berlin A."/>
            <person name="Chapman S.B."/>
            <person name="Chen Z."/>
            <person name="Freedman E."/>
            <person name="Gellesch M."/>
            <person name="Goldberg J."/>
            <person name="Griggs A."/>
            <person name="Gujja S."/>
            <person name="Heilman E.R."/>
            <person name="Heiman D."/>
            <person name="Hepburn T."/>
            <person name="Howarth C."/>
            <person name="Jen D."/>
            <person name="Larson L."/>
            <person name="Lewis B."/>
            <person name="Mehta T."/>
            <person name="Park D."/>
            <person name="Pearson M."/>
            <person name="Roberts A."/>
            <person name="Saif S."/>
            <person name="Shea T."/>
            <person name="Shenoy N."/>
            <person name="Sisk P."/>
            <person name="Stolte C."/>
            <person name="Sykes S."/>
            <person name="Walk T."/>
            <person name="White J."/>
            <person name="Yandava C."/>
            <person name="Haas B."/>
            <person name="Henn M.R."/>
            <person name="Nusbaum C."/>
            <person name="Birren B."/>
        </authorList>
    </citation>
    <scope>NUCLEOTIDE SEQUENCE [LARGE SCALE GENOMIC DNA]</scope>
    <source>
        <strain evidence="2">NA</strain>
    </source>
</reference>
<proteinExistence type="predicted"/>